<evidence type="ECO:0000313" key="2">
    <source>
        <dbReference type="Proteomes" id="UP000298663"/>
    </source>
</evidence>
<dbReference type="AlphaFoldDB" id="A0A4U5PBJ3"/>
<name>A0A4U5PBJ3_STECR</name>
<proteinExistence type="predicted"/>
<keyword evidence="2" id="KW-1185">Reference proteome</keyword>
<evidence type="ECO:0000313" key="1">
    <source>
        <dbReference type="EMBL" id="TKR93531.1"/>
    </source>
</evidence>
<reference evidence="1 2" key="2">
    <citation type="journal article" date="2019" name="G3 (Bethesda)">
        <title>Hybrid Assembly of the Genome of the Entomopathogenic Nematode Steinernema carpocapsae Identifies the X-Chromosome.</title>
        <authorList>
            <person name="Serra L."/>
            <person name="Macchietto M."/>
            <person name="Macias-Munoz A."/>
            <person name="McGill C.J."/>
            <person name="Rodriguez I.M."/>
            <person name="Rodriguez B."/>
            <person name="Murad R."/>
            <person name="Mortazavi A."/>
        </authorList>
    </citation>
    <scope>NUCLEOTIDE SEQUENCE [LARGE SCALE GENOMIC DNA]</scope>
    <source>
        <strain evidence="1 2">ALL</strain>
    </source>
</reference>
<dbReference type="EMBL" id="AZBU02000002">
    <property type="protein sequence ID" value="TKR93531.1"/>
    <property type="molecule type" value="Genomic_DNA"/>
</dbReference>
<organism evidence="1 2">
    <name type="scientific">Steinernema carpocapsae</name>
    <name type="common">Entomopathogenic nematode</name>
    <dbReference type="NCBI Taxonomy" id="34508"/>
    <lineage>
        <taxon>Eukaryota</taxon>
        <taxon>Metazoa</taxon>
        <taxon>Ecdysozoa</taxon>
        <taxon>Nematoda</taxon>
        <taxon>Chromadorea</taxon>
        <taxon>Rhabditida</taxon>
        <taxon>Tylenchina</taxon>
        <taxon>Panagrolaimomorpha</taxon>
        <taxon>Strongyloidoidea</taxon>
        <taxon>Steinernematidae</taxon>
        <taxon>Steinernema</taxon>
    </lineage>
</organism>
<accession>A0A4U5PBJ3</accession>
<sequence length="67" mass="7008">MSSSPSIAPLAPPHRLTALECPLFEGAAGSESSLLAFPTAVKENKFLLSESAKSGLLPDLEMFSVFA</sequence>
<reference evidence="1 2" key="1">
    <citation type="journal article" date="2015" name="Genome Biol.">
        <title>Comparative genomics of Steinernema reveals deeply conserved gene regulatory networks.</title>
        <authorList>
            <person name="Dillman A.R."/>
            <person name="Macchietto M."/>
            <person name="Porter C.F."/>
            <person name="Rogers A."/>
            <person name="Williams B."/>
            <person name="Antoshechkin I."/>
            <person name="Lee M.M."/>
            <person name="Goodwin Z."/>
            <person name="Lu X."/>
            <person name="Lewis E.E."/>
            <person name="Goodrich-Blair H."/>
            <person name="Stock S.P."/>
            <person name="Adams B.J."/>
            <person name="Sternberg P.W."/>
            <person name="Mortazavi A."/>
        </authorList>
    </citation>
    <scope>NUCLEOTIDE SEQUENCE [LARGE SCALE GENOMIC DNA]</scope>
    <source>
        <strain evidence="1 2">ALL</strain>
    </source>
</reference>
<dbReference type="Proteomes" id="UP000298663">
    <property type="component" value="Unassembled WGS sequence"/>
</dbReference>
<gene>
    <name evidence="1" type="ORF">L596_007965</name>
</gene>
<protein>
    <submittedName>
        <fullName evidence="1">Uncharacterized protein</fullName>
    </submittedName>
</protein>
<comment type="caution">
    <text evidence="1">The sequence shown here is derived from an EMBL/GenBank/DDBJ whole genome shotgun (WGS) entry which is preliminary data.</text>
</comment>